<evidence type="ECO:0000313" key="1">
    <source>
        <dbReference type="EMBL" id="KAI0048396.1"/>
    </source>
</evidence>
<organism evidence="1 2">
    <name type="scientific">Auriscalpium vulgare</name>
    <dbReference type="NCBI Taxonomy" id="40419"/>
    <lineage>
        <taxon>Eukaryota</taxon>
        <taxon>Fungi</taxon>
        <taxon>Dikarya</taxon>
        <taxon>Basidiomycota</taxon>
        <taxon>Agaricomycotina</taxon>
        <taxon>Agaricomycetes</taxon>
        <taxon>Russulales</taxon>
        <taxon>Auriscalpiaceae</taxon>
        <taxon>Auriscalpium</taxon>
    </lineage>
</organism>
<reference evidence="1" key="1">
    <citation type="submission" date="2021-02" db="EMBL/GenBank/DDBJ databases">
        <authorList>
            <consortium name="DOE Joint Genome Institute"/>
            <person name="Ahrendt S."/>
            <person name="Looney B.P."/>
            <person name="Miyauchi S."/>
            <person name="Morin E."/>
            <person name="Drula E."/>
            <person name="Courty P.E."/>
            <person name="Chicoki N."/>
            <person name="Fauchery L."/>
            <person name="Kohler A."/>
            <person name="Kuo A."/>
            <person name="Labutti K."/>
            <person name="Pangilinan J."/>
            <person name="Lipzen A."/>
            <person name="Riley R."/>
            <person name="Andreopoulos W."/>
            <person name="He G."/>
            <person name="Johnson J."/>
            <person name="Barry K.W."/>
            <person name="Grigoriev I.V."/>
            <person name="Nagy L."/>
            <person name="Hibbett D."/>
            <person name="Henrissat B."/>
            <person name="Matheny P.B."/>
            <person name="Labbe J."/>
            <person name="Martin F."/>
        </authorList>
    </citation>
    <scope>NUCLEOTIDE SEQUENCE</scope>
    <source>
        <strain evidence="1">FP105234-sp</strain>
    </source>
</reference>
<accession>A0ACB8RX35</accession>
<dbReference type="Proteomes" id="UP000814033">
    <property type="component" value="Unassembled WGS sequence"/>
</dbReference>
<sequence>MSIHRNLRRTGDTGSRFSGDQAHRRRQRADDASPSITMIIRMMLLGMLVLFLSLFIVGAVLYLAFRFVEGGVELAPRALGSSGSMRNLRVPQPEDEDTRVDGESEPETQWSRSGTRFPDAAEEINNGDCLGDGEKGGAGRWFEGQTK</sequence>
<evidence type="ECO:0000313" key="2">
    <source>
        <dbReference type="Proteomes" id="UP000814033"/>
    </source>
</evidence>
<proteinExistence type="predicted"/>
<keyword evidence="2" id="KW-1185">Reference proteome</keyword>
<reference evidence="1" key="2">
    <citation type="journal article" date="2022" name="New Phytol.">
        <title>Evolutionary transition to the ectomycorrhizal habit in the genomes of a hyperdiverse lineage of mushroom-forming fungi.</title>
        <authorList>
            <person name="Looney B."/>
            <person name="Miyauchi S."/>
            <person name="Morin E."/>
            <person name="Drula E."/>
            <person name="Courty P.E."/>
            <person name="Kohler A."/>
            <person name="Kuo A."/>
            <person name="LaButti K."/>
            <person name="Pangilinan J."/>
            <person name="Lipzen A."/>
            <person name="Riley R."/>
            <person name="Andreopoulos W."/>
            <person name="He G."/>
            <person name="Johnson J."/>
            <person name="Nolan M."/>
            <person name="Tritt A."/>
            <person name="Barry K.W."/>
            <person name="Grigoriev I.V."/>
            <person name="Nagy L.G."/>
            <person name="Hibbett D."/>
            <person name="Henrissat B."/>
            <person name="Matheny P.B."/>
            <person name="Labbe J."/>
            <person name="Martin F.M."/>
        </authorList>
    </citation>
    <scope>NUCLEOTIDE SEQUENCE</scope>
    <source>
        <strain evidence="1">FP105234-sp</strain>
    </source>
</reference>
<name>A0ACB8RX35_9AGAM</name>
<protein>
    <submittedName>
        <fullName evidence="1">Uncharacterized protein</fullName>
    </submittedName>
</protein>
<dbReference type="EMBL" id="MU275887">
    <property type="protein sequence ID" value="KAI0048396.1"/>
    <property type="molecule type" value="Genomic_DNA"/>
</dbReference>
<comment type="caution">
    <text evidence="1">The sequence shown here is derived from an EMBL/GenBank/DDBJ whole genome shotgun (WGS) entry which is preliminary data.</text>
</comment>
<gene>
    <name evidence="1" type="ORF">FA95DRAFT_1072755</name>
</gene>